<protein>
    <submittedName>
        <fullName evidence="1">Uncharacterized protein</fullName>
    </submittedName>
</protein>
<dbReference type="EMBL" id="FNVG01000001">
    <property type="protein sequence ID" value="SEF41962.1"/>
    <property type="molecule type" value="Genomic_DNA"/>
</dbReference>
<accession>A0A1H5RUH7</accession>
<organism evidence="1 2">
    <name type="scientific">Vibrio hangzhouensis</name>
    <dbReference type="NCBI Taxonomy" id="462991"/>
    <lineage>
        <taxon>Bacteria</taxon>
        <taxon>Pseudomonadati</taxon>
        <taxon>Pseudomonadota</taxon>
        <taxon>Gammaproteobacteria</taxon>
        <taxon>Vibrionales</taxon>
        <taxon>Vibrionaceae</taxon>
        <taxon>Vibrio</taxon>
    </lineage>
</organism>
<dbReference type="Proteomes" id="UP000236721">
    <property type="component" value="Unassembled WGS sequence"/>
</dbReference>
<gene>
    <name evidence="1" type="ORF">SAMN04488244_101126</name>
</gene>
<dbReference type="OrthoDB" id="5876860at2"/>
<proteinExistence type="predicted"/>
<evidence type="ECO:0000313" key="2">
    <source>
        <dbReference type="Proteomes" id="UP000236721"/>
    </source>
</evidence>
<dbReference type="AlphaFoldDB" id="A0A1H5RUH7"/>
<dbReference type="RefSeq" id="WP_146060829.1">
    <property type="nucleotide sequence ID" value="NZ_FNVG01000001.1"/>
</dbReference>
<sequence>MKAPERKDRIEDLLQGVAKEVYAYLYECGRSSSDGWVSAVTIQKQLGLKHHCTPQGCLNDTPKAWIFGVIMRRLQDQGKVEYKKVGSRVTYRTKKILH</sequence>
<keyword evidence="2" id="KW-1185">Reference proteome</keyword>
<evidence type="ECO:0000313" key="1">
    <source>
        <dbReference type="EMBL" id="SEF41962.1"/>
    </source>
</evidence>
<name>A0A1H5RUH7_9VIBR</name>
<reference evidence="2" key="1">
    <citation type="submission" date="2016-10" db="EMBL/GenBank/DDBJ databases">
        <authorList>
            <person name="Varghese N."/>
            <person name="Submissions S."/>
        </authorList>
    </citation>
    <scope>NUCLEOTIDE SEQUENCE [LARGE SCALE GENOMIC DNA]</scope>
    <source>
        <strain evidence="2">CGMCC 1.7062</strain>
    </source>
</reference>